<dbReference type="AlphaFoldDB" id="A0A197KGR9"/>
<dbReference type="Proteomes" id="UP000078512">
    <property type="component" value="Unassembled WGS sequence"/>
</dbReference>
<protein>
    <submittedName>
        <fullName evidence="1">Uncharacterized protein</fullName>
    </submittedName>
</protein>
<gene>
    <name evidence="1" type="ORF">K457DRAFT_13101</name>
</gene>
<keyword evidence="2" id="KW-1185">Reference proteome</keyword>
<evidence type="ECO:0000313" key="1">
    <source>
        <dbReference type="EMBL" id="OAQ35866.1"/>
    </source>
</evidence>
<organism evidence="1 2">
    <name type="scientific">Linnemannia elongata AG-77</name>
    <dbReference type="NCBI Taxonomy" id="1314771"/>
    <lineage>
        <taxon>Eukaryota</taxon>
        <taxon>Fungi</taxon>
        <taxon>Fungi incertae sedis</taxon>
        <taxon>Mucoromycota</taxon>
        <taxon>Mortierellomycotina</taxon>
        <taxon>Mortierellomycetes</taxon>
        <taxon>Mortierellales</taxon>
        <taxon>Mortierellaceae</taxon>
        <taxon>Linnemannia</taxon>
    </lineage>
</organism>
<proteinExistence type="predicted"/>
<name>A0A197KGR9_9FUNG</name>
<sequence length="128" mass="15046">MQRYQVCLDDHTRLYTQLARQTQLRVLELGFDHYVEDYTCASRYSDPVKDTPELSLRSALCLLSYLKELEVFGFEGFDIQLGTKEVDWMAENWPALRMLRGLQKDTFLRVRFDEHKALFEETPSGITS</sequence>
<accession>A0A197KGR9</accession>
<reference evidence="1 2" key="1">
    <citation type="submission" date="2016-05" db="EMBL/GenBank/DDBJ databases">
        <title>Genome sequencing reveals origins of a unique bacterial endosymbiosis in the earliest lineages of terrestrial Fungi.</title>
        <authorList>
            <consortium name="DOE Joint Genome Institute"/>
            <person name="Uehling J."/>
            <person name="Gryganskyi A."/>
            <person name="Hameed K."/>
            <person name="Tschaplinski T."/>
            <person name="Misztal P."/>
            <person name="Wu S."/>
            <person name="Desiro A."/>
            <person name="Vande Pol N."/>
            <person name="Du Z.-Y."/>
            <person name="Zienkiewicz A."/>
            <person name="Zienkiewicz K."/>
            <person name="Morin E."/>
            <person name="Tisserant E."/>
            <person name="Splivallo R."/>
            <person name="Hainaut M."/>
            <person name="Henrissat B."/>
            <person name="Ohm R."/>
            <person name="Kuo A."/>
            <person name="Yan J."/>
            <person name="Lipzen A."/>
            <person name="Nolan M."/>
            <person name="Labutti K."/>
            <person name="Barry K."/>
            <person name="Goldstein A."/>
            <person name="Labbe J."/>
            <person name="Schadt C."/>
            <person name="Tuskan G."/>
            <person name="Grigoriev I."/>
            <person name="Martin F."/>
            <person name="Vilgalys R."/>
            <person name="Bonito G."/>
        </authorList>
    </citation>
    <scope>NUCLEOTIDE SEQUENCE [LARGE SCALE GENOMIC DNA]</scope>
    <source>
        <strain evidence="1 2">AG-77</strain>
    </source>
</reference>
<dbReference type="OrthoDB" id="2430393at2759"/>
<evidence type="ECO:0000313" key="2">
    <source>
        <dbReference type="Proteomes" id="UP000078512"/>
    </source>
</evidence>
<dbReference type="EMBL" id="KV442013">
    <property type="protein sequence ID" value="OAQ35866.1"/>
    <property type="molecule type" value="Genomic_DNA"/>
</dbReference>